<evidence type="ECO:0000256" key="6">
    <source>
        <dbReference type="SAM" id="MobiDB-lite"/>
    </source>
</evidence>
<dbReference type="Pfam" id="PF05995">
    <property type="entry name" value="CDO_I"/>
    <property type="match status" value="1"/>
</dbReference>
<gene>
    <name evidence="7" type="ORF">MXD59_09360</name>
</gene>
<dbReference type="PANTHER" id="PTHR12918:SF1">
    <property type="entry name" value="CYSTEINE DIOXYGENASE TYPE 1"/>
    <property type="match status" value="1"/>
</dbReference>
<dbReference type="RefSeq" id="WP_248824353.1">
    <property type="nucleotide sequence ID" value="NZ_JALKFT010000007.1"/>
</dbReference>
<name>A0ABT0JX35_9ACTN</name>
<dbReference type="CDD" id="cd10548">
    <property type="entry name" value="cupin_CDO"/>
    <property type="match status" value="1"/>
</dbReference>
<evidence type="ECO:0000313" key="7">
    <source>
        <dbReference type="EMBL" id="MCK9875980.1"/>
    </source>
</evidence>
<dbReference type="PANTHER" id="PTHR12918">
    <property type="entry name" value="CYSTEINE DIOXYGENASE"/>
    <property type="match status" value="1"/>
</dbReference>
<protein>
    <submittedName>
        <fullName evidence="7">Cysteine dioxygenase family protein</fullName>
    </submittedName>
</protein>
<evidence type="ECO:0000256" key="1">
    <source>
        <dbReference type="ARBA" id="ARBA00006622"/>
    </source>
</evidence>
<sequence>MPLLHPALLTHPAHPAHPGHPAPPVPSVVSGELAGLAPFAPSAAFARQAPLVPWQCLSDEPGRVDLATLRELTVALADAPQVWQPIVRHHPERRWYTRLLLSATVEVWLIGWYPGQQTEIHDHGGALGALTVTEGVLEEDRFDSSWSLTDRRTHAPGASPAFDISHVHRVANRGTALATTIHAYSPPELPLRYSPTDSTTDSIAATTARVPVDAAPGIPRPLAPTGDLLAAAPRR</sequence>
<dbReference type="EMBL" id="JALKFT010000007">
    <property type="protein sequence ID" value="MCK9875980.1"/>
    <property type="molecule type" value="Genomic_DNA"/>
</dbReference>
<keyword evidence="8" id="KW-1185">Reference proteome</keyword>
<evidence type="ECO:0000256" key="2">
    <source>
        <dbReference type="ARBA" id="ARBA00022723"/>
    </source>
</evidence>
<dbReference type="InterPro" id="IPR010300">
    <property type="entry name" value="CDO_1"/>
</dbReference>
<evidence type="ECO:0000256" key="5">
    <source>
        <dbReference type="ARBA" id="ARBA00023004"/>
    </source>
</evidence>
<accession>A0ABT0JX35</accession>
<evidence type="ECO:0000256" key="3">
    <source>
        <dbReference type="ARBA" id="ARBA00022964"/>
    </source>
</evidence>
<keyword evidence="4" id="KW-0560">Oxidoreductase</keyword>
<feature type="region of interest" description="Disordered" evidence="6">
    <location>
        <begin position="215"/>
        <end position="235"/>
    </location>
</feature>
<comment type="similarity">
    <text evidence="1">Belongs to the cysteine dioxygenase family.</text>
</comment>
<dbReference type="SUPFAM" id="SSF51182">
    <property type="entry name" value="RmlC-like cupins"/>
    <property type="match status" value="1"/>
</dbReference>
<dbReference type="InterPro" id="IPR011051">
    <property type="entry name" value="RmlC_Cupin_sf"/>
</dbReference>
<keyword evidence="3 7" id="KW-0223">Dioxygenase</keyword>
<dbReference type="Proteomes" id="UP001201873">
    <property type="component" value="Unassembled WGS sequence"/>
</dbReference>
<evidence type="ECO:0000256" key="4">
    <source>
        <dbReference type="ARBA" id="ARBA00023002"/>
    </source>
</evidence>
<dbReference type="InterPro" id="IPR014710">
    <property type="entry name" value="RmlC-like_jellyroll"/>
</dbReference>
<keyword evidence="5" id="KW-0408">Iron</keyword>
<dbReference type="Gene3D" id="2.60.120.10">
    <property type="entry name" value="Jelly Rolls"/>
    <property type="match status" value="1"/>
</dbReference>
<comment type="caution">
    <text evidence="7">The sequence shown here is derived from an EMBL/GenBank/DDBJ whole genome shotgun (WGS) entry which is preliminary data.</text>
</comment>
<evidence type="ECO:0000313" key="8">
    <source>
        <dbReference type="Proteomes" id="UP001201873"/>
    </source>
</evidence>
<dbReference type="GO" id="GO:0051213">
    <property type="term" value="F:dioxygenase activity"/>
    <property type="evidence" value="ECO:0007669"/>
    <property type="project" value="UniProtKB-KW"/>
</dbReference>
<reference evidence="7 8" key="1">
    <citation type="submission" date="2022-04" db="EMBL/GenBank/DDBJ databases">
        <title>Genome diversity in the genus Frankia.</title>
        <authorList>
            <person name="Carlos-Shanley C."/>
            <person name="Hahn D."/>
        </authorList>
    </citation>
    <scope>NUCLEOTIDE SEQUENCE [LARGE SCALE GENOMIC DNA]</scope>
    <source>
        <strain evidence="7 8">Ag45/Mut15</strain>
    </source>
</reference>
<organism evidence="7 8">
    <name type="scientific">Frankia umida</name>
    <dbReference type="NCBI Taxonomy" id="573489"/>
    <lineage>
        <taxon>Bacteria</taxon>
        <taxon>Bacillati</taxon>
        <taxon>Actinomycetota</taxon>
        <taxon>Actinomycetes</taxon>
        <taxon>Frankiales</taxon>
        <taxon>Frankiaceae</taxon>
        <taxon>Frankia</taxon>
    </lineage>
</organism>
<proteinExistence type="inferred from homology"/>
<keyword evidence="2" id="KW-0479">Metal-binding</keyword>